<comment type="caution">
    <text evidence="1">The sequence shown here is derived from an EMBL/GenBank/DDBJ whole genome shotgun (WGS) entry which is preliminary data.</text>
</comment>
<dbReference type="AlphaFoldDB" id="A0A2A9P8X7"/>
<name>A0A2A9P8X7_OPHUN</name>
<protein>
    <submittedName>
        <fullName evidence="1">Uncharacterized protein</fullName>
    </submittedName>
</protein>
<accession>A0A2A9P8X7</accession>
<reference evidence="1 2" key="1">
    <citation type="journal article" date="2015" name="BMC Genomics">
        <title>Gene expression during zombie ant biting behavior reflects the complexity underlying fungal parasitic behavioral manipulation.</title>
        <authorList>
            <person name="de Bekker C."/>
            <person name="Ohm R.A."/>
            <person name="Loreto R.G."/>
            <person name="Sebastian A."/>
            <person name="Albert I."/>
            <person name="Merrow M."/>
            <person name="Brachmann A."/>
            <person name="Hughes D.P."/>
        </authorList>
    </citation>
    <scope>NUCLEOTIDE SEQUENCE [LARGE SCALE GENOMIC DNA]</scope>
    <source>
        <strain evidence="1 2">SC16a</strain>
    </source>
</reference>
<dbReference type="Proteomes" id="UP000037136">
    <property type="component" value="Unassembled WGS sequence"/>
</dbReference>
<organism evidence="1 2">
    <name type="scientific">Ophiocordyceps unilateralis</name>
    <name type="common">Zombie-ant fungus</name>
    <name type="synonym">Torrubia unilateralis</name>
    <dbReference type="NCBI Taxonomy" id="268505"/>
    <lineage>
        <taxon>Eukaryota</taxon>
        <taxon>Fungi</taxon>
        <taxon>Dikarya</taxon>
        <taxon>Ascomycota</taxon>
        <taxon>Pezizomycotina</taxon>
        <taxon>Sordariomycetes</taxon>
        <taxon>Hypocreomycetidae</taxon>
        <taxon>Hypocreales</taxon>
        <taxon>Ophiocordycipitaceae</taxon>
        <taxon>Ophiocordyceps</taxon>
    </lineage>
</organism>
<evidence type="ECO:0000313" key="2">
    <source>
        <dbReference type="Proteomes" id="UP000037136"/>
    </source>
</evidence>
<sequence>MFSRKSTTEAGNQSVQQEVQGRYLDRSSLRDLLERLFPSQRDFKIQLQNDIWRFTAPRLRPANPFYFQKQKVRNHVRPKPELAALPPSTPVGKAAAAAEQRFPTRIGGRRIVEWLVAVEARRS</sequence>
<reference evidence="1 2" key="2">
    <citation type="journal article" date="2017" name="Sci. Rep.">
        <title>Ant-infecting Ophiocordyceps genomes reveal a high diversity of potential behavioral manipulation genes and a possible major role for enterotoxins.</title>
        <authorList>
            <person name="de Bekker C."/>
            <person name="Ohm R.A."/>
            <person name="Evans H.C."/>
            <person name="Brachmann A."/>
            <person name="Hughes D.P."/>
        </authorList>
    </citation>
    <scope>NUCLEOTIDE SEQUENCE [LARGE SCALE GENOMIC DNA]</scope>
    <source>
        <strain evidence="1 2">SC16a</strain>
    </source>
</reference>
<proteinExistence type="predicted"/>
<keyword evidence="2" id="KW-1185">Reference proteome</keyword>
<evidence type="ECO:0000313" key="1">
    <source>
        <dbReference type="EMBL" id="PFH57343.1"/>
    </source>
</evidence>
<dbReference type="EMBL" id="LAZP02000421">
    <property type="protein sequence ID" value="PFH57343.1"/>
    <property type="molecule type" value="Genomic_DNA"/>
</dbReference>
<gene>
    <name evidence="1" type="ORF">XA68_15199</name>
</gene>